<dbReference type="PANTHER" id="PTHR10465:SF0">
    <property type="entry name" value="SARCALUMENIN"/>
    <property type="match status" value="1"/>
</dbReference>
<dbReference type="EMBL" id="LZYZ01000010">
    <property type="protein sequence ID" value="OOM06425.1"/>
    <property type="molecule type" value="Genomic_DNA"/>
</dbReference>
<keyword evidence="5" id="KW-0472">Membrane</keyword>
<evidence type="ECO:0000256" key="2">
    <source>
        <dbReference type="ARBA" id="ARBA00022741"/>
    </source>
</evidence>
<evidence type="ECO:0000256" key="5">
    <source>
        <dbReference type="ARBA" id="ARBA00023136"/>
    </source>
</evidence>
<dbReference type="AlphaFoldDB" id="A0A1S8MQH2"/>
<gene>
    <name evidence="7" type="primary">der_3</name>
    <name evidence="7" type="ORF">CLOSAC_43450</name>
</gene>
<feature type="domain" description="Dynamin N-terminal" evidence="6">
    <location>
        <begin position="203"/>
        <end position="357"/>
    </location>
</feature>
<protein>
    <submittedName>
        <fullName evidence="7">GTPase Der</fullName>
    </submittedName>
</protein>
<dbReference type="InterPro" id="IPR045063">
    <property type="entry name" value="Dynamin_N"/>
</dbReference>
<dbReference type="GO" id="GO:0003924">
    <property type="term" value="F:GTPase activity"/>
    <property type="evidence" value="ECO:0007669"/>
    <property type="project" value="InterPro"/>
</dbReference>
<sequence length="478" mass="55646">MKKVKKKNKKIKSTFKNTKINNKNSKELSEEEINIELLSMSHIIEKNPILKADIDIRKQYLQLLIKYLRIGKWNRLKYVKAQINLYENLLLISESVNYVSTEKLEHYKHYILFDLLHILGFESKIINSDTMRNVIDEYILDFPDMKNEKEIINRMFYALKNCKKLKTLEKSFGLKEEREYIEAIYINLQFKKKKASTLMITATMSAGKSTFINALTGEYVSLSQNMACTSKIHSIINKAFEDGYTCKYDHNLTLMAGKEELLNDNELNCSDKVIVSTCYDGNLSGKRIIINDSPGVNFSCNSEHKEITNRLIKSKKYNILVYLMNATQLGTNDEDEHLEFVINNIGRKPIIFVINKIDTFNIEEENIMNTMKRQLEYIKSKGFKNPIVCPVSSRAGYIAKISHHEKLSRVENRELYNYIDKFEEMKLTDYYSECFPEIKIEDNEDEKTQLLKNCGLSYVEKIIRVISEGGKINGTNLC</sequence>
<evidence type="ECO:0000256" key="4">
    <source>
        <dbReference type="ARBA" id="ARBA00023134"/>
    </source>
</evidence>
<keyword evidence="2" id="KW-0547">Nucleotide-binding</keyword>
<dbReference type="SUPFAM" id="SSF52540">
    <property type="entry name" value="P-loop containing nucleoside triphosphate hydrolases"/>
    <property type="match status" value="1"/>
</dbReference>
<accession>A0A1S8MQH2</accession>
<evidence type="ECO:0000259" key="6">
    <source>
        <dbReference type="Pfam" id="PF00350"/>
    </source>
</evidence>
<evidence type="ECO:0000313" key="7">
    <source>
        <dbReference type="EMBL" id="OOM06425.1"/>
    </source>
</evidence>
<proteinExistence type="predicted"/>
<comment type="caution">
    <text evidence="7">The sequence shown here is derived from an EMBL/GenBank/DDBJ whole genome shotgun (WGS) entry which is preliminary data.</text>
</comment>
<evidence type="ECO:0000256" key="3">
    <source>
        <dbReference type="ARBA" id="ARBA00022801"/>
    </source>
</evidence>
<dbReference type="InterPro" id="IPR027417">
    <property type="entry name" value="P-loop_NTPase"/>
</dbReference>
<dbReference type="PANTHER" id="PTHR10465">
    <property type="entry name" value="TRANSMEMBRANE GTPASE FZO1"/>
    <property type="match status" value="1"/>
</dbReference>
<dbReference type="GO" id="GO:0005525">
    <property type="term" value="F:GTP binding"/>
    <property type="evidence" value="ECO:0007669"/>
    <property type="project" value="UniProtKB-KW"/>
</dbReference>
<dbReference type="InterPro" id="IPR027094">
    <property type="entry name" value="Mitofusin_fam"/>
</dbReference>
<evidence type="ECO:0000256" key="1">
    <source>
        <dbReference type="ARBA" id="ARBA00004370"/>
    </source>
</evidence>
<comment type="subcellular location">
    <subcellularLocation>
        <location evidence="1">Membrane</location>
    </subcellularLocation>
</comment>
<keyword evidence="3" id="KW-0378">Hydrolase</keyword>
<reference evidence="7 8" key="1">
    <citation type="submission" date="2016-05" db="EMBL/GenBank/DDBJ databases">
        <title>Microbial solvent formation.</title>
        <authorList>
            <person name="Poehlein A."/>
            <person name="Montoya Solano J.D."/>
            <person name="Flitsch S."/>
            <person name="Krabben P."/>
            <person name="Duerre P."/>
            <person name="Daniel R."/>
        </authorList>
    </citation>
    <scope>NUCLEOTIDE SEQUENCE [LARGE SCALE GENOMIC DNA]</scope>
    <source>
        <strain evidence="7 8">L1-8</strain>
    </source>
</reference>
<dbReference type="GO" id="GO:0016020">
    <property type="term" value="C:membrane"/>
    <property type="evidence" value="ECO:0007669"/>
    <property type="project" value="UniProtKB-SubCell"/>
</dbReference>
<organism evidence="7 8">
    <name type="scientific">Clostridium saccharobutylicum</name>
    <dbReference type="NCBI Taxonomy" id="169679"/>
    <lineage>
        <taxon>Bacteria</taxon>
        <taxon>Bacillati</taxon>
        <taxon>Bacillota</taxon>
        <taxon>Clostridia</taxon>
        <taxon>Eubacteriales</taxon>
        <taxon>Clostridiaceae</taxon>
        <taxon>Clostridium</taxon>
    </lineage>
</organism>
<evidence type="ECO:0000313" key="8">
    <source>
        <dbReference type="Proteomes" id="UP000191154"/>
    </source>
</evidence>
<dbReference type="Gene3D" id="3.40.50.300">
    <property type="entry name" value="P-loop containing nucleotide triphosphate hydrolases"/>
    <property type="match status" value="1"/>
</dbReference>
<dbReference type="Proteomes" id="UP000191154">
    <property type="component" value="Unassembled WGS sequence"/>
</dbReference>
<dbReference type="Pfam" id="PF00350">
    <property type="entry name" value="Dynamin_N"/>
    <property type="match status" value="1"/>
</dbReference>
<name>A0A1S8MQH2_CLOSA</name>
<keyword evidence="4" id="KW-0342">GTP-binding</keyword>
<dbReference type="RefSeq" id="WP_077867320.1">
    <property type="nucleotide sequence ID" value="NZ_LZYZ01000010.1"/>
</dbReference>
<dbReference type="GO" id="GO:0008053">
    <property type="term" value="P:mitochondrial fusion"/>
    <property type="evidence" value="ECO:0007669"/>
    <property type="project" value="TreeGrafter"/>
</dbReference>